<feature type="compositionally biased region" description="Low complexity" evidence="3">
    <location>
        <begin position="151"/>
        <end position="161"/>
    </location>
</feature>
<name>A0A8X7SRM3_9BASI</name>
<dbReference type="AlphaFoldDB" id="A0A8X7SRM3"/>
<dbReference type="InterPro" id="IPR032567">
    <property type="entry name" value="RTL1-rel"/>
</dbReference>
<dbReference type="InterPro" id="IPR005162">
    <property type="entry name" value="Retrotrans_gag_dom"/>
</dbReference>
<evidence type="ECO:0000256" key="1">
    <source>
        <dbReference type="ARBA" id="ARBA00022664"/>
    </source>
</evidence>
<dbReference type="Proteomes" id="UP000077684">
    <property type="component" value="Unassembled WGS sequence"/>
</dbReference>
<comment type="caution">
    <text evidence="5">The sequence shown here is derived from an EMBL/GenBank/DDBJ whole genome shotgun (WGS) entry which is preliminary data.</text>
</comment>
<dbReference type="SMART" id="SM00343">
    <property type="entry name" value="ZnF_C2HC"/>
    <property type="match status" value="1"/>
</dbReference>
<dbReference type="SUPFAM" id="SSF57756">
    <property type="entry name" value="Retrovirus zinc finger-like domains"/>
    <property type="match status" value="1"/>
</dbReference>
<dbReference type="EMBL" id="LWDE02003295">
    <property type="protein sequence ID" value="KAE8235793.1"/>
    <property type="molecule type" value="Genomic_DNA"/>
</dbReference>
<sequence length="266" mass="28501">MLRSGDATKHSWAEFERVFLHSHGDPDHKRRVTRELLSLTQTDSAASYATRIFQLSSQLGWNDEALRAQFYEGLADDVKDALAYSEKTITDVQDLANHAVKLDNRLSERPGRFIRQPDRSQPLDQPETLPSTPGSPELHPVLFGPAPSSPGPSGFVSSGPASPGPAPPGPTPMDLDATAPHHQPLTDAEKRRRRELGLCMYCGGPGHIARFCPEKRNHGARPAAHTAAAVSFRLGGPGSLSSTGSPSLATVVSTPTIAQAEPHSSA</sequence>
<keyword evidence="6" id="KW-1185">Reference proteome</keyword>
<dbReference type="PANTHER" id="PTHR15503">
    <property type="entry name" value="LDOC1 RELATED"/>
    <property type="match status" value="1"/>
</dbReference>
<evidence type="ECO:0000259" key="4">
    <source>
        <dbReference type="PROSITE" id="PS50158"/>
    </source>
</evidence>
<reference evidence="5" key="1">
    <citation type="submission" date="2016-04" db="EMBL/GenBank/DDBJ databases">
        <authorList>
            <person name="Nguyen H.D."/>
            <person name="Samba Siva P."/>
            <person name="Cullis J."/>
            <person name="Levesque C.A."/>
            <person name="Hambleton S."/>
        </authorList>
    </citation>
    <scope>NUCLEOTIDE SEQUENCE</scope>
    <source>
        <strain evidence="5">DAOMC 236426</strain>
    </source>
</reference>
<dbReference type="PROSITE" id="PS50158">
    <property type="entry name" value="ZF_CCHC"/>
    <property type="match status" value="1"/>
</dbReference>
<feature type="domain" description="CCHC-type" evidence="4">
    <location>
        <begin position="199"/>
        <end position="214"/>
    </location>
</feature>
<reference evidence="5" key="2">
    <citation type="journal article" date="2019" name="IMA Fungus">
        <title>Genome sequencing and comparison of five Tilletia species to identify candidate genes for the detection of regulated species infecting wheat.</title>
        <authorList>
            <person name="Nguyen H.D.T."/>
            <person name="Sultana T."/>
            <person name="Kesanakurti P."/>
            <person name="Hambleton S."/>
        </authorList>
    </citation>
    <scope>NUCLEOTIDE SEQUENCE</scope>
    <source>
        <strain evidence="5">DAOMC 236426</strain>
    </source>
</reference>
<dbReference type="Gene3D" id="4.10.60.10">
    <property type="entry name" value="Zinc finger, CCHC-type"/>
    <property type="match status" value="1"/>
</dbReference>
<dbReference type="GO" id="GO:0003676">
    <property type="term" value="F:nucleic acid binding"/>
    <property type="evidence" value="ECO:0007669"/>
    <property type="project" value="InterPro"/>
</dbReference>
<feature type="compositionally biased region" description="Basic and acidic residues" evidence="3">
    <location>
        <begin position="107"/>
        <end position="118"/>
    </location>
</feature>
<dbReference type="InterPro" id="IPR001878">
    <property type="entry name" value="Znf_CCHC"/>
</dbReference>
<dbReference type="GO" id="GO:0008270">
    <property type="term" value="F:zinc ion binding"/>
    <property type="evidence" value="ECO:0007669"/>
    <property type="project" value="UniProtKB-KW"/>
</dbReference>
<evidence type="ECO:0000313" key="6">
    <source>
        <dbReference type="Proteomes" id="UP000077684"/>
    </source>
</evidence>
<dbReference type="PANTHER" id="PTHR15503:SF39">
    <property type="entry name" value="RETROTRANSPOSON-LIKE PROTEIN 1"/>
    <property type="match status" value="1"/>
</dbReference>
<dbReference type="GO" id="GO:0006397">
    <property type="term" value="P:mRNA processing"/>
    <property type="evidence" value="ECO:0007669"/>
    <property type="project" value="UniProtKB-KW"/>
</dbReference>
<organism evidence="5 6">
    <name type="scientific">Tilletia controversa</name>
    <name type="common">dwarf bunt fungus</name>
    <dbReference type="NCBI Taxonomy" id="13291"/>
    <lineage>
        <taxon>Eukaryota</taxon>
        <taxon>Fungi</taxon>
        <taxon>Dikarya</taxon>
        <taxon>Basidiomycota</taxon>
        <taxon>Ustilaginomycotina</taxon>
        <taxon>Exobasidiomycetes</taxon>
        <taxon>Tilletiales</taxon>
        <taxon>Tilletiaceae</taxon>
        <taxon>Tilletia</taxon>
    </lineage>
</organism>
<evidence type="ECO:0000313" key="5">
    <source>
        <dbReference type="EMBL" id="KAE8235793.1"/>
    </source>
</evidence>
<gene>
    <name evidence="5" type="ORF">A4X06_0g9755</name>
</gene>
<protein>
    <recommendedName>
        <fullName evidence="4">CCHC-type domain-containing protein</fullName>
    </recommendedName>
</protein>
<keyword evidence="2" id="KW-0479">Metal-binding</keyword>
<feature type="compositionally biased region" description="Pro residues" evidence="3">
    <location>
        <begin position="162"/>
        <end position="171"/>
    </location>
</feature>
<keyword evidence="2" id="KW-0862">Zinc</keyword>
<proteinExistence type="predicted"/>
<evidence type="ECO:0000256" key="2">
    <source>
        <dbReference type="PROSITE-ProRule" id="PRU00047"/>
    </source>
</evidence>
<keyword evidence="1" id="KW-0507">mRNA processing</keyword>
<feature type="region of interest" description="Disordered" evidence="3">
    <location>
        <begin position="107"/>
        <end position="186"/>
    </location>
</feature>
<accession>A0A8X7SRM3</accession>
<dbReference type="InterPro" id="IPR036875">
    <property type="entry name" value="Znf_CCHC_sf"/>
</dbReference>
<keyword evidence="2" id="KW-0863">Zinc-finger</keyword>
<evidence type="ECO:0000256" key="3">
    <source>
        <dbReference type="SAM" id="MobiDB-lite"/>
    </source>
</evidence>
<dbReference type="Pfam" id="PF03732">
    <property type="entry name" value="Retrotrans_gag"/>
    <property type="match status" value="1"/>
</dbReference>